<proteinExistence type="predicted"/>
<feature type="domain" description="HECT" evidence="6">
    <location>
        <begin position="899"/>
        <end position="967"/>
    </location>
</feature>
<evidence type="ECO:0000313" key="7">
    <source>
        <dbReference type="EMBL" id="KAK2551178.1"/>
    </source>
</evidence>
<protein>
    <submittedName>
        <fullName evidence="7">G2/M phase-specific E3 ubiquitin-protein ligase</fullName>
    </submittedName>
</protein>
<dbReference type="Gene3D" id="3.90.1750.10">
    <property type="entry name" value="Hect, E3 ligase catalytic domains"/>
    <property type="match status" value="1"/>
</dbReference>
<evidence type="ECO:0000256" key="2">
    <source>
        <dbReference type="PROSITE-ProRule" id="PRU00104"/>
    </source>
</evidence>
<comment type="caution">
    <text evidence="2">Lacks conserved residue(s) required for the propagation of feature annotation.</text>
</comment>
<keyword evidence="3" id="KW-0175">Coiled coil</keyword>
<comment type="caution">
    <text evidence="7">The sequence shown here is derived from an EMBL/GenBank/DDBJ whole genome shotgun (WGS) entry which is preliminary data.</text>
</comment>
<keyword evidence="1 2" id="KW-0833">Ubl conjugation pathway</keyword>
<keyword evidence="5" id="KW-1133">Transmembrane helix</keyword>
<reference evidence="7" key="2">
    <citation type="journal article" date="2023" name="Science">
        <title>Genomic signatures of disease resistance in endangered staghorn corals.</title>
        <authorList>
            <person name="Vollmer S.V."/>
            <person name="Selwyn J.D."/>
            <person name="Despard B.A."/>
            <person name="Roesel C.L."/>
        </authorList>
    </citation>
    <scope>NUCLEOTIDE SEQUENCE</scope>
    <source>
        <strain evidence="7">K2</strain>
    </source>
</reference>
<feature type="active site" description="Glycyl thioester intermediate" evidence="2">
    <location>
        <position position="934"/>
    </location>
</feature>
<dbReference type="Gene3D" id="3.30.2410.10">
    <property type="entry name" value="Hect, E3 ligase catalytic domain"/>
    <property type="match status" value="1"/>
</dbReference>
<reference evidence="7" key="1">
    <citation type="journal article" date="2023" name="G3 (Bethesda)">
        <title>Whole genome assembly and annotation of the endangered Caribbean coral Acropora cervicornis.</title>
        <authorList>
            <person name="Selwyn J.D."/>
            <person name="Vollmer S.V."/>
        </authorList>
    </citation>
    <scope>NUCLEOTIDE SEQUENCE</scope>
    <source>
        <strain evidence="7">K2</strain>
    </source>
</reference>
<evidence type="ECO:0000259" key="6">
    <source>
        <dbReference type="PROSITE" id="PS50237"/>
    </source>
</evidence>
<dbReference type="PROSITE" id="PS50237">
    <property type="entry name" value="HECT"/>
    <property type="match status" value="2"/>
</dbReference>
<dbReference type="AlphaFoldDB" id="A0AAD9UV79"/>
<dbReference type="SUPFAM" id="SSF56204">
    <property type="entry name" value="Hect, E3 ligase catalytic domain"/>
    <property type="match status" value="1"/>
</dbReference>
<accession>A0AAD9UV79</accession>
<feature type="domain" description="HECT" evidence="6">
    <location>
        <begin position="631"/>
        <end position="674"/>
    </location>
</feature>
<keyword evidence="5" id="KW-0472">Membrane</keyword>
<dbReference type="SMART" id="SM00119">
    <property type="entry name" value="HECTc"/>
    <property type="match status" value="1"/>
</dbReference>
<feature type="coiled-coil region" evidence="3">
    <location>
        <begin position="392"/>
        <end position="426"/>
    </location>
</feature>
<feature type="transmembrane region" description="Helical" evidence="5">
    <location>
        <begin position="6"/>
        <end position="24"/>
    </location>
</feature>
<evidence type="ECO:0000256" key="4">
    <source>
        <dbReference type="SAM" id="MobiDB-lite"/>
    </source>
</evidence>
<evidence type="ECO:0000256" key="1">
    <source>
        <dbReference type="ARBA" id="ARBA00022786"/>
    </source>
</evidence>
<dbReference type="InterPro" id="IPR000569">
    <property type="entry name" value="HECT_dom"/>
</dbReference>
<dbReference type="InterPro" id="IPR013761">
    <property type="entry name" value="SAM/pointed_sf"/>
</dbReference>
<sequence>MEACSAFWRAFLGSVFPCLSLLSSRGRLVPLAWMSFGLWLLPSLPFCGMVFVVFSVVGACALVISCSLSENRSVSRSLSMRNSSSALLGSSVSQVSISEVSAASRPSAVCRFLRTRGVDEDVIEKFKEEKMDIPAVLSANDDVLKELGLTTAGDRLSLRGFCSTAQDVQKNTDKESKRRRLLEAFLSSRKDRSKKLVTSCHKEQKKKIGKEKEKTKRVQVGWKHFREEAEDHVLVPLSKGGGSRYGTLPISSNRMDVMKLCQSIFFPNGKSHYGEASEMEFAIGNFHNENMGVTLDVNGREVPFNIGNYMEAFKLKDVRLYLLSKKVTSGSEESDDDLPPMLTVCDSPTSEMACAAGGTTEFRHNESQGLIGTSEERCSLKREQDREYELSLEEDRQKRISLERANAEAEQKKRVQEARAARVSAEPDADFVTVRVRHLTMGVCSRRFPTNSLMAAVYDWVGSLTPDIVRFALCDPLGTPLPPSRKVEDRCTIVMATAPHTPSLSESDEDIQFLGFGDAHDDINRRLPDCQTKKMGTERDTDVLTSAVLLDNQYASILEVMPGTSGEKCFSDSEEESSSGETHDDDYVLPNTSSVTKPAKEILNELAGNINADALAKFNIARNFIWEGTKRAVSRKAFSPANKISVKFTDDAGTSEGAIDWGGPMREFFTLILQYIHDSQLLCGPENIKFLSYNVKCLEDNDYFVAGLMLAMSLVHGGPAPHLLSPIMFQALISDQPVTVSLQYVYDHELRSSLESLQESETVEKAKRCLLQSNLSTVLDLAGTLGMPLKTLDDVKRMVATTAQWFVLGRCKPALEVFRDGLSALGVLGAAKEHPDSLRPLFCDLPEKLTAERMEELFQAKTSPAGSSKAVTESLVLSRWSDFLQDVEDEDIGITLSDILFFTTGCRVLPQREMPVTVEFLHELPSRFPTANTCSSILRLPVVHQAYESFKADLTFGILNARGFGTA</sequence>
<feature type="region of interest" description="Disordered" evidence="4">
    <location>
        <begin position="564"/>
        <end position="591"/>
    </location>
</feature>
<dbReference type="Proteomes" id="UP001249851">
    <property type="component" value="Unassembled WGS sequence"/>
</dbReference>
<dbReference type="EMBL" id="JARQWQ010000100">
    <property type="protein sequence ID" value="KAK2551178.1"/>
    <property type="molecule type" value="Genomic_DNA"/>
</dbReference>
<dbReference type="GO" id="GO:0004842">
    <property type="term" value="F:ubiquitin-protein transferase activity"/>
    <property type="evidence" value="ECO:0007669"/>
    <property type="project" value="InterPro"/>
</dbReference>
<dbReference type="Gene3D" id="1.10.150.50">
    <property type="entry name" value="Transcription Factor, Ets-1"/>
    <property type="match status" value="1"/>
</dbReference>
<keyword evidence="5" id="KW-0812">Transmembrane</keyword>
<dbReference type="Pfam" id="PF00632">
    <property type="entry name" value="HECT"/>
    <property type="match status" value="1"/>
</dbReference>
<feature type="transmembrane region" description="Helical" evidence="5">
    <location>
        <begin position="36"/>
        <end position="64"/>
    </location>
</feature>
<gene>
    <name evidence="7" type="ORF">P5673_027940</name>
</gene>
<name>A0AAD9UV79_ACRCE</name>
<organism evidence="7 8">
    <name type="scientific">Acropora cervicornis</name>
    <name type="common">Staghorn coral</name>
    <dbReference type="NCBI Taxonomy" id="6130"/>
    <lineage>
        <taxon>Eukaryota</taxon>
        <taxon>Metazoa</taxon>
        <taxon>Cnidaria</taxon>
        <taxon>Anthozoa</taxon>
        <taxon>Hexacorallia</taxon>
        <taxon>Scleractinia</taxon>
        <taxon>Astrocoeniina</taxon>
        <taxon>Acroporidae</taxon>
        <taxon>Acropora</taxon>
    </lineage>
</organism>
<keyword evidence="8" id="KW-1185">Reference proteome</keyword>
<evidence type="ECO:0000256" key="5">
    <source>
        <dbReference type="SAM" id="Phobius"/>
    </source>
</evidence>
<evidence type="ECO:0000256" key="3">
    <source>
        <dbReference type="SAM" id="Coils"/>
    </source>
</evidence>
<evidence type="ECO:0000313" key="8">
    <source>
        <dbReference type="Proteomes" id="UP001249851"/>
    </source>
</evidence>
<dbReference type="SUPFAM" id="SSF47769">
    <property type="entry name" value="SAM/Pointed domain"/>
    <property type="match status" value="1"/>
</dbReference>
<dbReference type="InterPro" id="IPR035983">
    <property type="entry name" value="Hect_E3_ubiquitin_ligase"/>
</dbReference>